<dbReference type="STRING" id="1423744.FC86_GL000811"/>
<dbReference type="NCBIfam" id="TIGR00762">
    <property type="entry name" value="DegV"/>
    <property type="match status" value="1"/>
</dbReference>
<keyword evidence="2" id="KW-0446">Lipid-binding</keyword>
<dbReference type="InterPro" id="IPR050270">
    <property type="entry name" value="DegV_domain_contain"/>
</dbReference>
<dbReference type="PANTHER" id="PTHR33434">
    <property type="entry name" value="DEGV DOMAIN-CONTAINING PROTEIN DR_1986-RELATED"/>
    <property type="match status" value="1"/>
</dbReference>
<proteinExistence type="predicted"/>
<reference evidence="3 4" key="1">
    <citation type="journal article" date="2015" name="Genome Announc.">
        <title>Expanding the biotechnology potential of lactobacilli through comparative genomics of 213 strains and associated genera.</title>
        <authorList>
            <person name="Sun Z."/>
            <person name="Harris H.M."/>
            <person name="McCann A."/>
            <person name="Guo C."/>
            <person name="Argimon S."/>
            <person name="Zhang W."/>
            <person name="Yang X."/>
            <person name="Jeffery I.B."/>
            <person name="Cooney J.C."/>
            <person name="Kagawa T.F."/>
            <person name="Liu W."/>
            <person name="Song Y."/>
            <person name="Salvetti E."/>
            <person name="Wrobel A."/>
            <person name="Rasinkangas P."/>
            <person name="Parkhill J."/>
            <person name="Rea M.C."/>
            <person name="O'Sullivan O."/>
            <person name="Ritari J."/>
            <person name="Douillard F.P."/>
            <person name="Paul Ross R."/>
            <person name="Yang R."/>
            <person name="Briner A.E."/>
            <person name="Felis G.E."/>
            <person name="de Vos W.M."/>
            <person name="Barrangou R."/>
            <person name="Klaenhammer T.R."/>
            <person name="Caufield P.W."/>
            <person name="Cui Y."/>
            <person name="Zhang H."/>
            <person name="O'Toole P.W."/>
        </authorList>
    </citation>
    <scope>NUCLEOTIDE SEQUENCE [LARGE SCALE GENOMIC DNA]</scope>
    <source>
        <strain evidence="3 4">DSM 23037</strain>
    </source>
</reference>
<evidence type="ECO:0000256" key="2">
    <source>
        <dbReference type="ARBA" id="ARBA00023121"/>
    </source>
</evidence>
<dbReference type="Gene3D" id="3.30.1180.10">
    <property type="match status" value="1"/>
</dbReference>
<protein>
    <recommendedName>
        <fullName evidence="5">DegV family protein</fullName>
    </recommendedName>
</protein>
<gene>
    <name evidence="3" type="ORF">FC86_GL000811</name>
</gene>
<comment type="caution">
    <text evidence="3">The sequence shown here is derived from an EMBL/GenBank/DDBJ whole genome shotgun (WGS) entry which is preliminary data.</text>
</comment>
<dbReference type="OrthoDB" id="9775494at2"/>
<evidence type="ECO:0000256" key="1">
    <source>
        <dbReference type="ARBA" id="ARBA00003238"/>
    </source>
</evidence>
<dbReference type="InterPro" id="IPR043168">
    <property type="entry name" value="DegV_C"/>
</dbReference>
<organism evidence="3 4">
    <name type="scientific">Holzapfeliella floricola DSM 23037 = JCM 16512</name>
    <dbReference type="NCBI Taxonomy" id="1423744"/>
    <lineage>
        <taxon>Bacteria</taxon>
        <taxon>Bacillati</taxon>
        <taxon>Bacillota</taxon>
        <taxon>Bacilli</taxon>
        <taxon>Lactobacillales</taxon>
        <taxon>Lactobacillaceae</taxon>
        <taxon>Holzapfeliella</taxon>
    </lineage>
</organism>
<dbReference type="Gene3D" id="3.40.50.10170">
    <property type="match status" value="1"/>
</dbReference>
<evidence type="ECO:0000313" key="3">
    <source>
        <dbReference type="EMBL" id="KRN03704.1"/>
    </source>
</evidence>
<dbReference type="Proteomes" id="UP000051378">
    <property type="component" value="Unassembled WGS sequence"/>
</dbReference>
<dbReference type="GO" id="GO:0008289">
    <property type="term" value="F:lipid binding"/>
    <property type="evidence" value="ECO:0007669"/>
    <property type="project" value="UniProtKB-KW"/>
</dbReference>
<sequence>MKIALVTDSTSYLTKKEIEDNQIVVIPLPVFIDNKEYLENETITADELFEMQRQGASYPKTSQPSIGQLVELYQRLHDEGFEAIISIHLASTISGTVQTLETIKETHPELNLYPYDSRITIRLMGNLVLAAAKMIKNEFTPDQIIERLDQIRDTTDELFALDDLKNLVRGGRLSNASAFVGTMLKIKPLLTFDDETYKIVSFDKVRSTKKAVKQIFNLMNEKLESLSYPVKIMVYHSSNQKLAETLFADVKEQYPNASVEICEFGPIIGAHLGDKTIALTWMVDIDRISLVDGEKPLY</sequence>
<dbReference type="RefSeq" id="WP_056975017.1">
    <property type="nucleotide sequence ID" value="NZ_AYZL01000020.1"/>
</dbReference>
<dbReference type="PANTHER" id="PTHR33434:SF2">
    <property type="entry name" value="FATTY ACID-BINDING PROTEIN TM_1468"/>
    <property type="match status" value="1"/>
</dbReference>
<dbReference type="InterPro" id="IPR003797">
    <property type="entry name" value="DegV"/>
</dbReference>
<dbReference type="SUPFAM" id="SSF82549">
    <property type="entry name" value="DAK1/DegV-like"/>
    <property type="match status" value="1"/>
</dbReference>
<comment type="function">
    <text evidence="1">May bind long-chain fatty acids, such as palmitate, and may play a role in lipid transport or fatty acid metabolism.</text>
</comment>
<evidence type="ECO:0008006" key="5">
    <source>
        <dbReference type="Google" id="ProtNLM"/>
    </source>
</evidence>
<name>A0A0R2DHX7_9LACO</name>
<dbReference type="EMBL" id="AYZL01000020">
    <property type="protein sequence ID" value="KRN03704.1"/>
    <property type="molecule type" value="Genomic_DNA"/>
</dbReference>
<dbReference type="PROSITE" id="PS51482">
    <property type="entry name" value="DEGV"/>
    <property type="match status" value="1"/>
</dbReference>
<dbReference type="PATRIC" id="fig|1423744.4.peg.832"/>
<accession>A0A0R2DHX7</accession>
<keyword evidence="4" id="KW-1185">Reference proteome</keyword>
<dbReference type="AlphaFoldDB" id="A0A0R2DHX7"/>
<evidence type="ECO:0000313" key="4">
    <source>
        <dbReference type="Proteomes" id="UP000051378"/>
    </source>
</evidence>
<dbReference type="Pfam" id="PF02645">
    <property type="entry name" value="DegV"/>
    <property type="match status" value="1"/>
</dbReference>